<feature type="transmembrane region" description="Helical" evidence="8">
    <location>
        <begin position="234"/>
        <end position="256"/>
    </location>
</feature>
<keyword evidence="6 8" id="KW-1133">Transmembrane helix</keyword>
<accession>A0A3P1BIN8</accession>
<dbReference type="GO" id="GO:0005886">
    <property type="term" value="C:plasma membrane"/>
    <property type="evidence" value="ECO:0007669"/>
    <property type="project" value="TreeGrafter"/>
</dbReference>
<comment type="caution">
    <text evidence="10">The sequence shown here is derived from an EMBL/GenBank/DDBJ whole genome shotgun (WGS) entry which is preliminary data.</text>
</comment>
<evidence type="ECO:0000256" key="3">
    <source>
        <dbReference type="ARBA" id="ARBA00022679"/>
    </source>
</evidence>
<dbReference type="GO" id="GO:0016757">
    <property type="term" value="F:glycosyltransferase activity"/>
    <property type="evidence" value="ECO:0007669"/>
    <property type="project" value="UniProtKB-KW"/>
</dbReference>
<dbReference type="Proteomes" id="UP000271925">
    <property type="component" value="Unassembled WGS sequence"/>
</dbReference>
<evidence type="ECO:0000256" key="2">
    <source>
        <dbReference type="ARBA" id="ARBA00022676"/>
    </source>
</evidence>
<organism evidence="10 11">
    <name type="scientific">Larkinella rosea</name>
    <dbReference type="NCBI Taxonomy" id="2025312"/>
    <lineage>
        <taxon>Bacteria</taxon>
        <taxon>Pseudomonadati</taxon>
        <taxon>Bacteroidota</taxon>
        <taxon>Cytophagia</taxon>
        <taxon>Cytophagales</taxon>
        <taxon>Spirosomataceae</taxon>
        <taxon>Larkinella</taxon>
    </lineage>
</organism>
<keyword evidence="5" id="KW-0448">Lipopolysaccharide biosynthesis</keyword>
<dbReference type="OrthoDB" id="9807778at2"/>
<dbReference type="Gene3D" id="3.90.550.10">
    <property type="entry name" value="Spore Coat Polysaccharide Biosynthesis Protein SpsA, Chain A"/>
    <property type="match status" value="1"/>
</dbReference>
<keyword evidence="11" id="KW-1185">Reference proteome</keyword>
<keyword evidence="4 8" id="KW-0812">Transmembrane</keyword>
<dbReference type="SUPFAM" id="SSF53448">
    <property type="entry name" value="Nucleotide-diphospho-sugar transferases"/>
    <property type="match status" value="1"/>
</dbReference>
<protein>
    <submittedName>
        <fullName evidence="10">Glycosyltransferase</fullName>
    </submittedName>
</protein>
<proteinExistence type="predicted"/>
<dbReference type="PANTHER" id="PTHR48090:SF3">
    <property type="entry name" value="UNDECAPRENYL-PHOSPHATE 4-DEOXY-4-FORMAMIDO-L-ARABINOSE TRANSFERASE"/>
    <property type="match status" value="1"/>
</dbReference>
<name>A0A3P1BIN8_9BACT</name>
<keyword evidence="7 8" id="KW-0472">Membrane</keyword>
<evidence type="ECO:0000259" key="9">
    <source>
        <dbReference type="Pfam" id="PF00535"/>
    </source>
</evidence>
<keyword evidence="3 10" id="KW-0808">Transferase</keyword>
<feature type="transmembrane region" description="Helical" evidence="8">
    <location>
        <begin position="268"/>
        <end position="288"/>
    </location>
</feature>
<dbReference type="InterPro" id="IPR050256">
    <property type="entry name" value="Glycosyltransferase_2"/>
</dbReference>
<dbReference type="PANTHER" id="PTHR48090">
    <property type="entry name" value="UNDECAPRENYL-PHOSPHATE 4-DEOXY-4-FORMAMIDO-L-ARABINOSE TRANSFERASE-RELATED"/>
    <property type="match status" value="1"/>
</dbReference>
<reference evidence="10 11" key="1">
    <citation type="submission" date="2018-11" db="EMBL/GenBank/DDBJ databases">
        <authorList>
            <person name="Zhou Z."/>
            <person name="Wang G."/>
        </authorList>
    </citation>
    <scope>NUCLEOTIDE SEQUENCE [LARGE SCALE GENOMIC DNA]</scope>
    <source>
        <strain evidence="10 11">KCTC52004</strain>
    </source>
</reference>
<dbReference type="InterPro" id="IPR001173">
    <property type="entry name" value="Glyco_trans_2-like"/>
</dbReference>
<gene>
    <name evidence="10" type="ORF">EHT25_22605</name>
</gene>
<evidence type="ECO:0000313" key="11">
    <source>
        <dbReference type="Proteomes" id="UP000271925"/>
    </source>
</evidence>
<dbReference type="Pfam" id="PF00535">
    <property type="entry name" value="Glycos_transf_2"/>
    <property type="match status" value="1"/>
</dbReference>
<dbReference type="CDD" id="cd04187">
    <property type="entry name" value="DPM1_like_bac"/>
    <property type="match status" value="1"/>
</dbReference>
<evidence type="ECO:0000256" key="1">
    <source>
        <dbReference type="ARBA" id="ARBA00022475"/>
    </source>
</evidence>
<keyword evidence="1" id="KW-1003">Cell membrane</keyword>
<evidence type="ECO:0000313" key="10">
    <source>
        <dbReference type="EMBL" id="RRB00977.1"/>
    </source>
</evidence>
<dbReference type="EMBL" id="RQJO01000010">
    <property type="protein sequence ID" value="RRB00977.1"/>
    <property type="molecule type" value="Genomic_DNA"/>
</dbReference>
<evidence type="ECO:0000256" key="4">
    <source>
        <dbReference type="ARBA" id="ARBA00022692"/>
    </source>
</evidence>
<evidence type="ECO:0000256" key="7">
    <source>
        <dbReference type="ARBA" id="ARBA00023136"/>
    </source>
</evidence>
<evidence type="ECO:0000256" key="6">
    <source>
        <dbReference type="ARBA" id="ARBA00022989"/>
    </source>
</evidence>
<feature type="domain" description="Glycosyltransferase 2-like" evidence="9">
    <location>
        <begin position="8"/>
        <end position="155"/>
    </location>
</feature>
<dbReference type="GO" id="GO:0009103">
    <property type="term" value="P:lipopolysaccharide biosynthetic process"/>
    <property type="evidence" value="ECO:0007669"/>
    <property type="project" value="UniProtKB-KW"/>
</dbReference>
<dbReference type="AlphaFoldDB" id="A0A3P1BIN8"/>
<sequence>MSMQPYLSIVICVYNEEGNIFPMIDQVERALMGYDFEIVYVNDGSSDRTLAELKAVHNDRLVVVDLQTNYGQSLALAAGIDVAKGQFIVTMDGDLQNDPADIPMMVRLAEEGDYDLVAGIRANRQDGALLRKLPSRIANWIIRQTSGVHLKDYGCALKVFRADLAKNLGLYGELHRFIPVLARLEGARMTQTDVQHHPRRIGQSKYGLGRTLKVVSDLILMLFMKKYLRKPMHLFGNWGLISLMAGLLINGYLLILKLMGNDIWGRPLLILGTILVLAGIQLITFGIMTELQMRTYYESQDKKPYKIRRIYKSELV</sequence>
<evidence type="ECO:0000256" key="8">
    <source>
        <dbReference type="SAM" id="Phobius"/>
    </source>
</evidence>
<keyword evidence="2" id="KW-0328">Glycosyltransferase</keyword>
<dbReference type="InterPro" id="IPR029044">
    <property type="entry name" value="Nucleotide-diphossugar_trans"/>
</dbReference>
<evidence type="ECO:0000256" key="5">
    <source>
        <dbReference type="ARBA" id="ARBA00022985"/>
    </source>
</evidence>